<reference evidence="1 2" key="1">
    <citation type="submission" date="2017-07" db="EMBL/GenBank/DDBJ databases">
        <title>Draft Genome Sequences of Select Purple Nonsulfur Bacteria.</title>
        <authorList>
            <person name="Lasarre B."/>
            <person name="Mckinlay J.B."/>
        </authorList>
    </citation>
    <scope>NUCLEOTIDE SEQUENCE [LARGE SCALE GENOMIC DNA]</scope>
    <source>
        <strain evidence="1 2">DSM 5909</strain>
    </source>
</reference>
<organism evidence="1 2">
    <name type="scientific">Rhodoplanes roseus</name>
    <dbReference type="NCBI Taxonomy" id="29409"/>
    <lineage>
        <taxon>Bacteria</taxon>
        <taxon>Pseudomonadati</taxon>
        <taxon>Pseudomonadota</taxon>
        <taxon>Alphaproteobacteria</taxon>
        <taxon>Hyphomicrobiales</taxon>
        <taxon>Nitrobacteraceae</taxon>
        <taxon>Rhodoplanes</taxon>
    </lineage>
</organism>
<dbReference type="AlphaFoldDB" id="A0A327L6F1"/>
<gene>
    <name evidence="1" type="ORF">CH341_03060</name>
</gene>
<dbReference type="RefSeq" id="WP_111417560.1">
    <property type="nucleotide sequence ID" value="NZ_NPEX01000011.1"/>
</dbReference>
<dbReference type="Proteomes" id="UP000249130">
    <property type="component" value="Unassembled WGS sequence"/>
</dbReference>
<dbReference type="EMBL" id="NPEX01000011">
    <property type="protein sequence ID" value="RAI45635.1"/>
    <property type="molecule type" value="Genomic_DNA"/>
</dbReference>
<name>A0A327L6F1_9BRAD</name>
<dbReference type="OrthoDB" id="8456023at2"/>
<accession>A0A327L6F1</accession>
<evidence type="ECO:0000313" key="2">
    <source>
        <dbReference type="Proteomes" id="UP000249130"/>
    </source>
</evidence>
<keyword evidence="2" id="KW-1185">Reference proteome</keyword>
<protein>
    <submittedName>
        <fullName evidence="1">Uncharacterized protein</fullName>
    </submittedName>
</protein>
<comment type="caution">
    <text evidence="1">The sequence shown here is derived from an EMBL/GenBank/DDBJ whole genome shotgun (WGS) entry which is preliminary data.</text>
</comment>
<proteinExistence type="predicted"/>
<evidence type="ECO:0000313" key="1">
    <source>
        <dbReference type="EMBL" id="RAI45635.1"/>
    </source>
</evidence>
<sequence length="69" mass="7244">MSDTTPADERPGAQSAAAYIADLTADLARLARRNGLQTLGYILDMARIEAEASSGAGRDRERANGAPPQ</sequence>